<dbReference type="InterPro" id="IPR011711">
    <property type="entry name" value="GntR_C"/>
</dbReference>
<dbReference type="PANTHER" id="PTHR43537:SF5">
    <property type="entry name" value="UXU OPERON TRANSCRIPTIONAL REGULATOR"/>
    <property type="match status" value="1"/>
</dbReference>
<dbReference type="AlphaFoldDB" id="A0A4U0SQ42"/>
<evidence type="ECO:0000256" key="2">
    <source>
        <dbReference type="ARBA" id="ARBA00023125"/>
    </source>
</evidence>
<dbReference type="EMBL" id="SUMC01000005">
    <property type="protein sequence ID" value="TKA12102.1"/>
    <property type="molecule type" value="Genomic_DNA"/>
</dbReference>
<dbReference type="GO" id="GO:0003677">
    <property type="term" value="F:DNA binding"/>
    <property type="evidence" value="ECO:0007669"/>
    <property type="project" value="UniProtKB-KW"/>
</dbReference>
<dbReference type="OrthoDB" id="3289286at2"/>
<keyword evidence="2" id="KW-0238">DNA-binding</keyword>
<protein>
    <submittedName>
        <fullName evidence="5">FadR family transcriptional regulator</fullName>
    </submittedName>
</protein>
<evidence type="ECO:0000256" key="3">
    <source>
        <dbReference type="ARBA" id="ARBA00023163"/>
    </source>
</evidence>
<comment type="caution">
    <text evidence="5">The sequence shown here is derived from an EMBL/GenBank/DDBJ whole genome shotgun (WGS) entry which is preliminary data.</text>
</comment>
<dbReference type="Proteomes" id="UP000305778">
    <property type="component" value="Unassembled WGS sequence"/>
</dbReference>
<evidence type="ECO:0000256" key="1">
    <source>
        <dbReference type="ARBA" id="ARBA00023015"/>
    </source>
</evidence>
<dbReference type="SUPFAM" id="SSF48008">
    <property type="entry name" value="GntR ligand-binding domain-like"/>
    <property type="match status" value="1"/>
</dbReference>
<dbReference type="PANTHER" id="PTHR43537">
    <property type="entry name" value="TRANSCRIPTIONAL REGULATOR, GNTR FAMILY"/>
    <property type="match status" value="1"/>
</dbReference>
<dbReference type="Pfam" id="PF07729">
    <property type="entry name" value="FCD"/>
    <property type="match status" value="1"/>
</dbReference>
<proteinExistence type="predicted"/>
<dbReference type="Gene3D" id="1.20.120.530">
    <property type="entry name" value="GntR ligand-binding domain-like"/>
    <property type="match status" value="1"/>
</dbReference>
<dbReference type="RefSeq" id="WP_136722634.1">
    <property type="nucleotide sequence ID" value="NZ_SUMC01000005.1"/>
</dbReference>
<keyword evidence="6" id="KW-1185">Reference proteome</keyword>
<reference evidence="5 6" key="1">
    <citation type="submission" date="2019-04" db="EMBL/GenBank/DDBJ databases">
        <title>Streptomyces oryziradicis sp. nov., a novel actinomycete isolated from rhizosphere soil of rice (Oryza sativa L.).</title>
        <authorList>
            <person name="Li C."/>
        </authorList>
    </citation>
    <scope>NUCLEOTIDE SEQUENCE [LARGE SCALE GENOMIC DNA]</scope>
    <source>
        <strain evidence="5 6">NEAU-C40</strain>
    </source>
</reference>
<keyword evidence="3" id="KW-0804">Transcription</keyword>
<dbReference type="SMART" id="SM00895">
    <property type="entry name" value="FCD"/>
    <property type="match status" value="1"/>
</dbReference>
<sequence length="130" mass="14559">MASRRGSAAAGAASLRHTDLDIARLQHLQDSCCRMTDDTEARAGNFRFHEAVWRAAHNSTIAGLLAKLNTQLRIYDSGPPSSYGDFDLLNAEHERILQALRERSPDAARAEMRAHLQRSLEQRIRSFVSD</sequence>
<organism evidence="5 6">
    <name type="scientific">Actinacidiphila oryziradicis</name>
    <dbReference type="NCBI Taxonomy" id="2571141"/>
    <lineage>
        <taxon>Bacteria</taxon>
        <taxon>Bacillati</taxon>
        <taxon>Actinomycetota</taxon>
        <taxon>Actinomycetes</taxon>
        <taxon>Kitasatosporales</taxon>
        <taxon>Streptomycetaceae</taxon>
        <taxon>Actinacidiphila</taxon>
    </lineage>
</organism>
<keyword evidence="1" id="KW-0805">Transcription regulation</keyword>
<feature type="domain" description="GntR C-terminal" evidence="4">
    <location>
        <begin position="7"/>
        <end position="118"/>
    </location>
</feature>
<dbReference type="InterPro" id="IPR008920">
    <property type="entry name" value="TF_FadR/GntR_C"/>
</dbReference>
<name>A0A4U0SQ42_9ACTN</name>
<evidence type="ECO:0000313" key="5">
    <source>
        <dbReference type="EMBL" id="TKA12102.1"/>
    </source>
</evidence>
<gene>
    <name evidence="5" type="ORF">FCI23_07305</name>
</gene>
<evidence type="ECO:0000259" key="4">
    <source>
        <dbReference type="SMART" id="SM00895"/>
    </source>
</evidence>
<accession>A0A4U0SQ42</accession>
<evidence type="ECO:0000313" key="6">
    <source>
        <dbReference type="Proteomes" id="UP000305778"/>
    </source>
</evidence>